<dbReference type="AlphaFoldDB" id="A0AAP2DKP7"/>
<dbReference type="Gene3D" id="2.60.120.200">
    <property type="match status" value="1"/>
</dbReference>
<dbReference type="InterPro" id="IPR013783">
    <property type="entry name" value="Ig-like_fold"/>
</dbReference>
<feature type="domain" description="PKD" evidence="3">
    <location>
        <begin position="129"/>
        <end position="182"/>
    </location>
</feature>
<gene>
    <name evidence="4" type="ORF">KK083_14600</name>
</gene>
<dbReference type="InterPro" id="IPR022409">
    <property type="entry name" value="PKD/Chitinase_dom"/>
</dbReference>
<dbReference type="InterPro" id="IPR013320">
    <property type="entry name" value="ConA-like_dom_sf"/>
</dbReference>
<keyword evidence="2" id="KW-1015">Disulfide bond</keyword>
<dbReference type="SUPFAM" id="SSF49899">
    <property type="entry name" value="Concanavalin A-like lectins/glucanases"/>
    <property type="match status" value="1"/>
</dbReference>
<dbReference type="Pfam" id="PF13385">
    <property type="entry name" value="Laminin_G_3"/>
    <property type="match status" value="1"/>
</dbReference>
<dbReference type="PROSITE" id="PS50093">
    <property type="entry name" value="PKD"/>
    <property type="match status" value="3"/>
</dbReference>
<name>A0AAP2DKP7_9BACT</name>
<keyword evidence="1" id="KW-0732">Signal</keyword>
<comment type="caution">
    <text evidence="4">The sequence shown here is derived from an EMBL/GenBank/DDBJ whole genome shotgun (WGS) entry which is preliminary data.</text>
</comment>
<reference evidence="4 5" key="1">
    <citation type="submission" date="2021-05" db="EMBL/GenBank/DDBJ databases">
        <title>A Polyphasic approach of four new species of the genus Ohtaekwangia: Ohtaekwangia histidinii sp. nov., Ohtaekwangia cretensis sp. nov., Ohtaekwangia indiensis sp. nov., Ohtaekwangia reichenbachii sp. nov. from diverse environment.</title>
        <authorList>
            <person name="Octaviana S."/>
        </authorList>
    </citation>
    <scope>NUCLEOTIDE SEQUENCE [LARGE SCALE GENOMIC DNA]</scope>
    <source>
        <strain evidence="4 5">PWU4</strain>
    </source>
</reference>
<dbReference type="InterPro" id="IPR006558">
    <property type="entry name" value="LamG-like"/>
</dbReference>
<dbReference type="InterPro" id="IPR000601">
    <property type="entry name" value="PKD_dom"/>
</dbReference>
<dbReference type="GO" id="GO:0004553">
    <property type="term" value="F:hydrolase activity, hydrolyzing O-glycosyl compounds"/>
    <property type="evidence" value="ECO:0007669"/>
    <property type="project" value="UniProtKB-ARBA"/>
</dbReference>
<dbReference type="RefSeq" id="WP_254163992.1">
    <property type="nucleotide sequence ID" value="NZ_JAHESF010000013.1"/>
</dbReference>
<dbReference type="GO" id="GO:0005975">
    <property type="term" value="P:carbohydrate metabolic process"/>
    <property type="evidence" value="ECO:0007669"/>
    <property type="project" value="UniProtKB-ARBA"/>
</dbReference>
<feature type="domain" description="PKD" evidence="3">
    <location>
        <begin position="30"/>
        <end position="110"/>
    </location>
</feature>
<dbReference type="CDD" id="cd00146">
    <property type="entry name" value="PKD"/>
    <property type="match status" value="3"/>
</dbReference>
<dbReference type="Pfam" id="PF00801">
    <property type="entry name" value="PKD"/>
    <property type="match status" value="3"/>
</dbReference>
<protein>
    <submittedName>
        <fullName evidence="4">PKD domain-containing protein</fullName>
    </submittedName>
</protein>
<feature type="domain" description="PKD" evidence="3">
    <location>
        <begin position="219"/>
        <end position="288"/>
    </location>
</feature>
<evidence type="ECO:0000259" key="3">
    <source>
        <dbReference type="PROSITE" id="PS50093"/>
    </source>
</evidence>
<dbReference type="SMART" id="SM00560">
    <property type="entry name" value="LamGL"/>
    <property type="match status" value="1"/>
</dbReference>
<accession>A0AAP2DKP7</accession>
<evidence type="ECO:0000256" key="1">
    <source>
        <dbReference type="ARBA" id="ARBA00022729"/>
    </source>
</evidence>
<organism evidence="4 5">
    <name type="scientific">Chryseosolibacter histidini</name>
    <dbReference type="NCBI Taxonomy" id="2782349"/>
    <lineage>
        <taxon>Bacteria</taxon>
        <taxon>Pseudomonadati</taxon>
        <taxon>Bacteroidota</taxon>
        <taxon>Cytophagia</taxon>
        <taxon>Cytophagales</taxon>
        <taxon>Chryseotaleaceae</taxon>
        <taxon>Chryseosolibacter</taxon>
    </lineage>
</organism>
<sequence length="501" mass="53552">MKNIKPTLLSLFWIAAVCLMSCDDEDEKPLKADFEASAESIRAGQSVTFTDISLGQASSWKWTFEGAEPSTSGLSGPTVVYTVPGTYAVTLELANKSGTSVQTKESYITVGYNEITADFSVENTVVKQGEPVVFTDKSTGIPKTWQWEFKSAAGTVLTSSNQNPSMTFTELGTYTVKLKASNPEYSGEKTKENYITVIDPNAVVAGFRSDLAATYTGGSVSFTDESIGRAESWTWTFDGGTPSSSTAQNPSITYNTPGRYKVKLVAYNPIRSSTIEKESYVLVVPGGDLTAFFPFHGSINDAGPSKVTTTTVGTIAFTDMDRKSVASNAAVFNATGGFFVPNHDAFNFGSGNYSVSCWVKTSVAVRAMVWQESGGKGTGDNQTWMRILGTATNLTAFATEDVAGGSTLNLTAASAKIHDGVWHHVVCVRDGLNTTIFIDGVQAGTRASTNGLKVVSNEGNFKVGMQETTTGYSNQYSGLIDDLIVYKKALTPAEITALFNL</sequence>
<dbReference type="Gene3D" id="2.60.40.10">
    <property type="entry name" value="Immunoglobulins"/>
    <property type="match status" value="3"/>
</dbReference>
<dbReference type="SMART" id="SM00089">
    <property type="entry name" value="PKD"/>
    <property type="match status" value="3"/>
</dbReference>
<proteinExistence type="predicted"/>
<dbReference type="Proteomes" id="UP001319200">
    <property type="component" value="Unassembled WGS sequence"/>
</dbReference>
<dbReference type="InterPro" id="IPR035986">
    <property type="entry name" value="PKD_dom_sf"/>
</dbReference>
<evidence type="ECO:0000313" key="4">
    <source>
        <dbReference type="EMBL" id="MBT1698120.1"/>
    </source>
</evidence>
<keyword evidence="5" id="KW-1185">Reference proteome</keyword>
<dbReference type="EMBL" id="JAHESF010000013">
    <property type="protein sequence ID" value="MBT1698120.1"/>
    <property type="molecule type" value="Genomic_DNA"/>
</dbReference>
<dbReference type="SUPFAM" id="SSF49299">
    <property type="entry name" value="PKD domain"/>
    <property type="match status" value="3"/>
</dbReference>
<evidence type="ECO:0000256" key="2">
    <source>
        <dbReference type="ARBA" id="ARBA00023157"/>
    </source>
</evidence>
<evidence type="ECO:0000313" key="5">
    <source>
        <dbReference type="Proteomes" id="UP001319200"/>
    </source>
</evidence>